<dbReference type="STRING" id="935700.jaqu_24150"/>
<dbReference type="Pfam" id="PF10658">
    <property type="entry name" value="DUF2484"/>
    <property type="match status" value="1"/>
</dbReference>
<accession>A0A0D1EJ76</accession>
<evidence type="ECO:0000313" key="2">
    <source>
        <dbReference type="EMBL" id="KIT15835.1"/>
    </source>
</evidence>
<feature type="transmembrane region" description="Helical" evidence="1">
    <location>
        <begin position="35"/>
        <end position="52"/>
    </location>
</feature>
<dbReference type="EMBL" id="JYFE01000042">
    <property type="protein sequence ID" value="KIT15835.1"/>
    <property type="molecule type" value="Genomic_DNA"/>
</dbReference>
<evidence type="ECO:0000256" key="1">
    <source>
        <dbReference type="SAM" id="Phobius"/>
    </source>
</evidence>
<evidence type="ECO:0008006" key="4">
    <source>
        <dbReference type="Google" id="ProtNLM"/>
    </source>
</evidence>
<keyword evidence="1" id="KW-0812">Transmembrane</keyword>
<feature type="transmembrane region" description="Helical" evidence="1">
    <location>
        <begin position="58"/>
        <end position="78"/>
    </location>
</feature>
<name>A0A0D1EJ76_9RHOB</name>
<dbReference type="InterPro" id="IPR018919">
    <property type="entry name" value="DUF2484"/>
</dbReference>
<proteinExistence type="predicted"/>
<gene>
    <name evidence="2" type="ORF">jaqu_24150</name>
</gene>
<dbReference type="AlphaFoldDB" id="A0A0D1EJ76"/>
<keyword evidence="1" id="KW-1133">Transmembrane helix</keyword>
<organism evidence="2 3">
    <name type="scientific">Jannaschia aquimarina</name>
    <dbReference type="NCBI Taxonomy" id="935700"/>
    <lineage>
        <taxon>Bacteria</taxon>
        <taxon>Pseudomonadati</taxon>
        <taxon>Pseudomonadota</taxon>
        <taxon>Alphaproteobacteria</taxon>
        <taxon>Rhodobacterales</taxon>
        <taxon>Roseobacteraceae</taxon>
        <taxon>Jannaschia</taxon>
    </lineage>
</organism>
<evidence type="ECO:0000313" key="3">
    <source>
        <dbReference type="Proteomes" id="UP000032232"/>
    </source>
</evidence>
<comment type="caution">
    <text evidence="2">The sequence shown here is derived from an EMBL/GenBank/DDBJ whole genome shotgun (WGS) entry which is preliminary data.</text>
</comment>
<dbReference type="Proteomes" id="UP000032232">
    <property type="component" value="Unassembled WGS sequence"/>
</dbReference>
<protein>
    <recommendedName>
        <fullName evidence="4">DUF2484 family protein</fullName>
    </recommendedName>
</protein>
<keyword evidence="1" id="KW-0472">Membrane</keyword>
<reference evidence="2 3" key="1">
    <citation type="submission" date="2015-02" db="EMBL/GenBank/DDBJ databases">
        <title>Genome Sequence of Jannaschia aquimarina DSM28248, a member of the Roseobacter clade.</title>
        <authorList>
            <person name="Voget S."/>
            <person name="Daniel R."/>
        </authorList>
    </citation>
    <scope>NUCLEOTIDE SEQUENCE [LARGE SCALE GENOMIC DNA]</scope>
    <source>
        <strain evidence="2 3">GSW-M26</strain>
    </source>
</reference>
<sequence>MLRKGNAVALIALCLWVVLAWILQTVLTARQSWPAAYGLIAVGLPLLIWIGISEGWGWAALGLAVMALVLRWPVIYLGRWLRRLMGRSGAS</sequence>
<dbReference type="RefSeq" id="WP_043919217.1">
    <property type="nucleotide sequence ID" value="NZ_JYFE01000042.1"/>
</dbReference>
<keyword evidence="3" id="KW-1185">Reference proteome</keyword>
<dbReference type="PATRIC" id="fig|935700.4.peg.2486"/>
<dbReference type="OrthoDB" id="7862849at2"/>
<feature type="transmembrane region" description="Helical" evidence="1">
    <location>
        <begin position="6"/>
        <end position="23"/>
    </location>
</feature>